<dbReference type="Pfam" id="PF19269">
    <property type="entry name" value="Anticodon_2"/>
    <property type="match status" value="1"/>
</dbReference>
<evidence type="ECO:0000256" key="4">
    <source>
        <dbReference type="ARBA" id="ARBA00022840"/>
    </source>
</evidence>
<keyword evidence="3 7" id="KW-0547">Nucleotide-binding</keyword>
<dbReference type="Gene3D" id="3.40.50.620">
    <property type="entry name" value="HUPs"/>
    <property type="match status" value="1"/>
</dbReference>
<evidence type="ECO:0000259" key="9">
    <source>
        <dbReference type="Pfam" id="PF19269"/>
    </source>
</evidence>
<dbReference type="EC" id="6.1.1.17" evidence="7"/>
<evidence type="ECO:0000313" key="10">
    <source>
        <dbReference type="EMBL" id="MFM9413893.1"/>
    </source>
</evidence>
<dbReference type="InterPro" id="IPR014729">
    <property type="entry name" value="Rossmann-like_a/b/a_fold"/>
</dbReference>
<keyword evidence="2 7" id="KW-0436">Ligase</keyword>
<gene>
    <name evidence="7" type="primary">gltX</name>
    <name evidence="10" type="ORF">ACKQTC_05905</name>
</gene>
<dbReference type="InterPro" id="IPR008925">
    <property type="entry name" value="aa_tRNA-synth_I_cd-bd_sf"/>
</dbReference>
<keyword evidence="7" id="KW-0963">Cytoplasm</keyword>
<dbReference type="RefSeq" id="WP_408977507.1">
    <property type="nucleotide sequence ID" value="NZ_JBJUVG010000007.1"/>
</dbReference>
<evidence type="ECO:0000256" key="6">
    <source>
        <dbReference type="ARBA" id="ARBA00023146"/>
    </source>
</evidence>
<comment type="subcellular location">
    <subcellularLocation>
        <location evidence="7">Cytoplasm</location>
    </subcellularLocation>
</comment>
<keyword evidence="4 7" id="KW-0067">ATP-binding</keyword>
<keyword evidence="5 7" id="KW-0648">Protein biosynthesis</keyword>
<dbReference type="EMBL" id="JBJUVG010000007">
    <property type="protein sequence ID" value="MFM9413893.1"/>
    <property type="molecule type" value="Genomic_DNA"/>
</dbReference>
<reference evidence="10 11" key="1">
    <citation type="journal article" date="2016" name="Int. J. Syst. Evol. Microbiol.">
        <title>Peptococcus simiae sp. nov., isolated from rhesus macaque faeces and emended description of the genus Peptococcus.</title>
        <authorList>
            <person name="Shkoporov A.N."/>
            <person name="Efimov B.A."/>
            <person name="Kondova I."/>
            <person name="Ouwerling B."/>
            <person name="Chaplin A.V."/>
            <person name="Shcherbakova V.A."/>
            <person name="Langermans J.A.M."/>
        </authorList>
    </citation>
    <scope>NUCLEOTIDE SEQUENCE [LARGE SCALE GENOMIC DNA]</scope>
    <source>
        <strain evidence="10 11">M108</strain>
    </source>
</reference>
<evidence type="ECO:0000256" key="3">
    <source>
        <dbReference type="ARBA" id="ARBA00022741"/>
    </source>
</evidence>
<evidence type="ECO:0000256" key="5">
    <source>
        <dbReference type="ARBA" id="ARBA00022917"/>
    </source>
</evidence>
<comment type="subunit">
    <text evidence="7">Monomer.</text>
</comment>
<feature type="domain" description="Aminoacyl-tRNA synthetase class I anticodon-binding" evidence="9">
    <location>
        <begin position="505"/>
        <end position="544"/>
    </location>
</feature>
<comment type="similarity">
    <text evidence="1 7">Belongs to the class-I aminoacyl-tRNA synthetase family. Glutamate--tRNA ligase type 1 subfamily.</text>
</comment>
<proteinExistence type="inferred from homology"/>
<dbReference type="PROSITE" id="PS00178">
    <property type="entry name" value="AA_TRNA_LIGASE_I"/>
    <property type="match status" value="1"/>
</dbReference>
<evidence type="ECO:0000256" key="1">
    <source>
        <dbReference type="ARBA" id="ARBA00007894"/>
    </source>
</evidence>
<dbReference type="HAMAP" id="MF_00022">
    <property type="entry name" value="Glu_tRNA_synth_type1"/>
    <property type="match status" value="1"/>
</dbReference>
<accession>A0ABW9GZ80</accession>
<feature type="binding site" evidence="7">
    <location>
        <position position="295"/>
    </location>
    <ligand>
        <name>ATP</name>
        <dbReference type="ChEBI" id="CHEBI:30616"/>
    </ligand>
</feature>
<evidence type="ECO:0000259" key="8">
    <source>
        <dbReference type="Pfam" id="PF00749"/>
    </source>
</evidence>
<keyword evidence="11" id="KW-1185">Reference proteome</keyword>
<dbReference type="InterPro" id="IPR001412">
    <property type="entry name" value="aa-tRNA-synth_I_CS"/>
</dbReference>
<dbReference type="GO" id="GO:0004818">
    <property type="term" value="F:glutamate-tRNA ligase activity"/>
    <property type="evidence" value="ECO:0007669"/>
    <property type="project" value="UniProtKB-EC"/>
</dbReference>
<dbReference type="InterPro" id="IPR049940">
    <property type="entry name" value="GluQ/Sye"/>
</dbReference>
<comment type="function">
    <text evidence="7">Catalyzes the attachment of glutamate to tRNA(Glu) in a two-step reaction: glutamate is first activated by ATP to form Glu-AMP and then transferred to the acceptor end of tRNA(Glu).</text>
</comment>
<dbReference type="PRINTS" id="PR00987">
    <property type="entry name" value="TRNASYNTHGLU"/>
</dbReference>
<dbReference type="InterPro" id="IPR020751">
    <property type="entry name" value="aa-tRNA-synth_I_codon-bd_sub2"/>
</dbReference>
<dbReference type="InterPro" id="IPR045462">
    <property type="entry name" value="aa-tRNA-synth_I_cd-bd"/>
</dbReference>
<dbReference type="InterPro" id="IPR004527">
    <property type="entry name" value="Glu-tRNA-ligase_bac/mito"/>
</dbReference>
<dbReference type="Pfam" id="PF00749">
    <property type="entry name" value="tRNA-synt_1c"/>
    <property type="match status" value="1"/>
</dbReference>
<keyword evidence="6 7" id="KW-0030">Aminoacyl-tRNA synthetase</keyword>
<protein>
    <recommendedName>
        <fullName evidence="7">Glutamate--tRNA ligase</fullName>
        <ecNumber evidence="7">6.1.1.17</ecNumber>
    </recommendedName>
    <alternativeName>
        <fullName evidence="7">Glutamyl-tRNA synthetase</fullName>
        <shortName evidence="7">GluRS</shortName>
    </alternativeName>
</protein>
<evidence type="ECO:0000313" key="11">
    <source>
        <dbReference type="Proteomes" id="UP001631949"/>
    </source>
</evidence>
<dbReference type="SUPFAM" id="SSF52374">
    <property type="entry name" value="Nucleotidylyl transferase"/>
    <property type="match status" value="1"/>
</dbReference>
<comment type="caution">
    <text evidence="7">Lacks conserved residue(s) required for the propagation of feature annotation.</text>
</comment>
<evidence type="ECO:0000256" key="2">
    <source>
        <dbReference type="ARBA" id="ARBA00022598"/>
    </source>
</evidence>
<sequence length="549" mass="62516">MDHQQLAQWLFPDIDLTPADLEDKYPERDLAEGAFVTRLGPSPTGFMHIGNLYTGLINERLAHQSGGRFFLRIEDTDHKRYVEGAEDVITDALAYFGIHYDEGVFKTEEKGAYGPYHQSDRAGIYHVMAKHLVAQGYAYPSFATEEDLATLRTQQEAEKADTGYYGKWAKDRTLSLEEIKAKLDAGSPWTLRLRSRALPGDGYRVSDGIRGHVTVHPNKQDVVLLKTNGIPTYHFAHVVDDHFMRTTHVIRGEEWLATLPIHLELFEILGWQAPLYCHTAHLMKIDDGTRRKLSKRKDPEMALSYYMEKGYHPTSVREYLMILINSDYEEWRLAHPEAPLEDFQVTLDKMASSGALYDMVKLDDVAKESLLHISEEDLADFLIHWAQDYAPEAAPLLQAHREELVRLLAIGRDGKKPRKDLVYAEQMLAHVSYFFDEWFQVKDDLPDNIPPAEARTILEAYLETYDPADDNSAWFGKVRDIATDLGYAARPKDYKKDPDSYKGHVGDVSAVIRLAVTGQMASPDLWSVQQIMGPDKVKSRIQAYLTQVA</sequence>
<dbReference type="SUPFAM" id="SSF48163">
    <property type="entry name" value="An anticodon-binding domain of class I aminoacyl-tRNA synthetases"/>
    <property type="match status" value="1"/>
</dbReference>
<feature type="short sequence motif" description="'HIGH' region" evidence="7">
    <location>
        <begin position="41"/>
        <end position="51"/>
    </location>
</feature>
<evidence type="ECO:0000256" key="7">
    <source>
        <dbReference type="HAMAP-Rule" id="MF_00022"/>
    </source>
</evidence>
<dbReference type="PANTHER" id="PTHR43311:SF2">
    <property type="entry name" value="GLUTAMATE--TRNA LIGASE, MITOCHONDRIAL-RELATED"/>
    <property type="match status" value="1"/>
</dbReference>
<dbReference type="Gene3D" id="1.10.10.350">
    <property type="match status" value="1"/>
</dbReference>
<feature type="short sequence motif" description="'KMSKS' region" evidence="7">
    <location>
        <begin position="292"/>
        <end position="296"/>
    </location>
</feature>
<feature type="domain" description="Glutamyl/glutaminyl-tRNA synthetase class Ib catalytic" evidence="8">
    <location>
        <begin position="36"/>
        <end position="333"/>
    </location>
</feature>
<dbReference type="PANTHER" id="PTHR43311">
    <property type="entry name" value="GLUTAMATE--TRNA LIGASE"/>
    <property type="match status" value="1"/>
</dbReference>
<comment type="catalytic activity">
    <reaction evidence="7">
        <text>tRNA(Glu) + L-glutamate + ATP = L-glutamyl-tRNA(Glu) + AMP + diphosphate</text>
        <dbReference type="Rhea" id="RHEA:23540"/>
        <dbReference type="Rhea" id="RHEA-COMP:9663"/>
        <dbReference type="Rhea" id="RHEA-COMP:9680"/>
        <dbReference type="ChEBI" id="CHEBI:29985"/>
        <dbReference type="ChEBI" id="CHEBI:30616"/>
        <dbReference type="ChEBI" id="CHEBI:33019"/>
        <dbReference type="ChEBI" id="CHEBI:78442"/>
        <dbReference type="ChEBI" id="CHEBI:78520"/>
        <dbReference type="ChEBI" id="CHEBI:456215"/>
        <dbReference type="EC" id="6.1.1.17"/>
    </reaction>
</comment>
<comment type="caution">
    <text evidence="10">The sequence shown here is derived from an EMBL/GenBank/DDBJ whole genome shotgun (WGS) entry which is preliminary data.</text>
</comment>
<dbReference type="Proteomes" id="UP001631949">
    <property type="component" value="Unassembled WGS sequence"/>
</dbReference>
<name>A0ABW9GZ80_9FIRM</name>
<dbReference type="InterPro" id="IPR000924">
    <property type="entry name" value="Glu/Gln-tRNA-synth"/>
</dbReference>
<dbReference type="InterPro" id="IPR020058">
    <property type="entry name" value="Glu/Gln-tRNA-synth_Ib_cat-dom"/>
</dbReference>
<organism evidence="10 11">
    <name type="scientific">Peptococcus simiae</name>
    <dbReference type="NCBI Taxonomy" id="1643805"/>
    <lineage>
        <taxon>Bacteria</taxon>
        <taxon>Bacillati</taxon>
        <taxon>Bacillota</taxon>
        <taxon>Clostridia</taxon>
        <taxon>Eubacteriales</taxon>
        <taxon>Peptococcaceae</taxon>
        <taxon>Peptococcus</taxon>
    </lineage>
</organism>